<dbReference type="Proteomes" id="UP000187261">
    <property type="component" value="Unassembled WGS sequence"/>
</dbReference>
<dbReference type="Pfam" id="PF12964">
    <property type="entry name" value="DUF3853"/>
    <property type="match status" value="1"/>
</dbReference>
<organism evidence="1 2">
    <name type="scientific">Epilithonimonas bovis DSM 19482</name>
    <dbReference type="NCBI Taxonomy" id="1121284"/>
    <lineage>
        <taxon>Bacteria</taxon>
        <taxon>Pseudomonadati</taxon>
        <taxon>Bacteroidota</taxon>
        <taxon>Flavobacteriia</taxon>
        <taxon>Flavobacteriales</taxon>
        <taxon>Weeksellaceae</taxon>
        <taxon>Chryseobacterium group</taxon>
        <taxon>Epilithonimonas</taxon>
    </lineage>
</organism>
<gene>
    <name evidence="1" type="ORF">SAMN05660493_01490</name>
</gene>
<dbReference type="AlphaFoldDB" id="A0A1U7PTB0"/>
<sequence>MEKTHIDPSTPISQLTVEQYLHLFGSISKPKRYEYGLNGIAKIFGCSKDTAQRIKKSGVIDDAIYQNKNIIVIDVEAALELFRENPRK</sequence>
<dbReference type="RefSeq" id="WP_076782998.1">
    <property type="nucleotide sequence ID" value="NZ_FTPU01000013.1"/>
</dbReference>
<name>A0A1U7PTB0_9FLAO</name>
<evidence type="ECO:0000313" key="2">
    <source>
        <dbReference type="Proteomes" id="UP000187261"/>
    </source>
</evidence>
<proteinExistence type="predicted"/>
<protein>
    <recommendedName>
        <fullName evidence="3">DUF3853 family protein</fullName>
    </recommendedName>
</protein>
<dbReference type="STRING" id="1121284.SAMN05660493_01490"/>
<dbReference type="InterPro" id="IPR024363">
    <property type="entry name" value="DUF3853"/>
</dbReference>
<dbReference type="EMBL" id="FTPU01000013">
    <property type="protein sequence ID" value="SIT96795.1"/>
    <property type="molecule type" value="Genomic_DNA"/>
</dbReference>
<evidence type="ECO:0008006" key="3">
    <source>
        <dbReference type="Google" id="ProtNLM"/>
    </source>
</evidence>
<evidence type="ECO:0000313" key="1">
    <source>
        <dbReference type="EMBL" id="SIT96795.1"/>
    </source>
</evidence>
<reference evidence="2" key="1">
    <citation type="submission" date="2016-10" db="EMBL/GenBank/DDBJ databases">
        <authorList>
            <person name="Varghese N."/>
            <person name="Submissions S."/>
        </authorList>
    </citation>
    <scope>NUCLEOTIDE SEQUENCE [LARGE SCALE GENOMIC DNA]</scope>
    <source>
        <strain evidence="2">DSM 19482</strain>
    </source>
</reference>
<keyword evidence="2" id="KW-1185">Reference proteome</keyword>
<dbReference type="OrthoDB" id="1151565at2"/>
<accession>A0A1U7PTB0</accession>